<dbReference type="PANTHER" id="PTHR31631">
    <property type="entry name" value="PROTEIN NETWORKED 2D"/>
    <property type="match status" value="1"/>
</dbReference>
<keyword evidence="1" id="KW-0175">Coiled coil</keyword>
<dbReference type="PANTHER" id="PTHR31631:SF3">
    <property type="entry name" value="PROTEIN NETWORKED 2B"/>
    <property type="match status" value="1"/>
</dbReference>
<feature type="domain" description="NAB" evidence="2">
    <location>
        <begin position="11"/>
        <end position="91"/>
    </location>
</feature>
<organism evidence="3 4">
    <name type="scientific">Hibiscus sabdariffa</name>
    <name type="common">roselle</name>
    <dbReference type="NCBI Taxonomy" id="183260"/>
    <lineage>
        <taxon>Eukaryota</taxon>
        <taxon>Viridiplantae</taxon>
        <taxon>Streptophyta</taxon>
        <taxon>Embryophyta</taxon>
        <taxon>Tracheophyta</taxon>
        <taxon>Spermatophyta</taxon>
        <taxon>Magnoliopsida</taxon>
        <taxon>eudicotyledons</taxon>
        <taxon>Gunneridae</taxon>
        <taxon>Pentapetalae</taxon>
        <taxon>rosids</taxon>
        <taxon>malvids</taxon>
        <taxon>Malvales</taxon>
        <taxon>Malvaceae</taxon>
        <taxon>Malvoideae</taxon>
        <taxon>Hibiscus</taxon>
    </lineage>
</organism>
<evidence type="ECO:0000313" key="3">
    <source>
        <dbReference type="EMBL" id="KAK9023846.1"/>
    </source>
</evidence>
<dbReference type="Proteomes" id="UP001396334">
    <property type="component" value="Unassembled WGS sequence"/>
</dbReference>
<dbReference type="PROSITE" id="PS51774">
    <property type="entry name" value="NAB"/>
    <property type="match status" value="1"/>
</dbReference>
<dbReference type="EMBL" id="JBBPBN010000015">
    <property type="protein sequence ID" value="KAK9023846.1"/>
    <property type="molecule type" value="Genomic_DNA"/>
</dbReference>
<dbReference type="InterPro" id="IPR011684">
    <property type="entry name" value="NAB"/>
</dbReference>
<evidence type="ECO:0000313" key="4">
    <source>
        <dbReference type="Proteomes" id="UP001396334"/>
    </source>
</evidence>
<proteinExistence type="predicted"/>
<gene>
    <name evidence="3" type="ORF">V6N11_004043</name>
</gene>
<dbReference type="Pfam" id="PF07765">
    <property type="entry name" value="KIP1"/>
    <property type="match status" value="1"/>
</dbReference>
<name>A0ABR2SF01_9ROSI</name>
<keyword evidence="4" id="KW-1185">Reference proteome</keyword>
<comment type="caution">
    <text evidence="3">The sequence shown here is derived from an EMBL/GenBank/DDBJ whole genome shotgun (WGS) entry which is preliminary data.</text>
</comment>
<sequence>MMMQKVASNAYSWWWASHIRTKQSKWLDQNLQDMEEKVSGMLEIIDDDGDSFVQRANMYYRRRPELLRIVEETYRAYRDLAERHDHLSRDLQAANRTIASLFPDQIPYSVHDEGDENGCLASNSLSPYTSGSLKPGSRVSVPKKDFQCQSMLSVRKGQLKRAMGSVNAGLCPRSGLSEEEASEEVHKLQKEILEMQTEWELVKSSYEQGYRRLCEIENGITEKQKRVCSLQDEYDIAHISNQLKKEELNPKGLRKYTSRLKLLGGSLTAHQQNRRS</sequence>
<reference evidence="3 4" key="1">
    <citation type="journal article" date="2024" name="G3 (Bethesda)">
        <title>Genome assembly of Hibiscus sabdariffa L. provides insights into metabolisms of medicinal natural products.</title>
        <authorList>
            <person name="Kim T."/>
        </authorList>
    </citation>
    <scope>NUCLEOTIDE SEQUENCE [LARGE SCALE GENOMIC DNA]</scope>
    <source>
        <strain evidence="3">TK-2024</strain>
        <tissue evidence="3">Old leaves</tissue>
    </source>
</reference>
<evidence type="ECO:0000256" key="1">
    <source>
        <dbReference type="ARBA" id="ARBA00023054"/>
    </source>
</evidence>
<accession>A0ABR2SF01</accession>
<evidence type="ECO:0000259" key="2">
    <source>
        <dbReference type="PROSITE" id="PS51774"/>
    </source>
</evidence>
<protein>
    <recommendedName>
        <fullName evidence="2">NAB domain-containing protein</fullName>
    </recommendedName>
</protein>